<dbReference type="EMBL" id="VIIS01001831">
    <property type="protein sequence ID" value="KAF0292181.1"/>
    <property type="molecule type" value="Genomic_DNA"/>
</dbReference>
<feature type="compositionally biased region" description="Low complexity" evidence="7">
    <location>
        <begin position="595"/>
        <end position="604"/>
    </location>
</feature>
<organism evidence="9 10">
    <name type="scientific">Amphibalanus amphitrite</name>
    <name type="common">Striped barnacle</name>
    <name type="synonym">Balanus amphitrite</name>
    <dbReference type="NCBI Taxonomy" id="1232801"/>
    <lineage>
        <taxon>Eukaryota</taxon>
        <taxon>Metazoa</taxon>
        <taxon>Ecdysozoa</taxon>
        <taxon>Arthropoda</taxon>
        <taxon>Crustacea</taxon>
        <taxon>Multicrustacea</taxon>
        <taxon>Cirripedia</taxon>
        <taxon>Thoracica</taxon>
        <taxon>Thoracicalcarea</taxon>
        <taxon>Balanomorpha</taxon>
        <taxon>Balanoidea</taxon>
        <taxon>Balanidae</taxon>
        <taxon>Amphibalaninae</taxon>
        <taxon>Amphibalanus</taxon>
    </lineage>
</organism>
<protein>
    <submittedName>
        <fullName evidence="9">Angiomotin</fullName>
    </submittedName>
</protein>
<comment type="subcellular location">
    <subcellularLocation>
        <location evidence="1">Cell junction</location>
    </subcellularLocation>
</comment>
<evidence type="ECO:0000256" key="1">
    <source>
        <dbReference type="ARBA" id="ARBA00004282"/>
    </source>
</evidence>
<evidence type="ECO:0000256" key="5">
    <source>
        <dbReference type="ARBA" id="ARBA00023054"/>
    </source>
</evidence>
<evidence type="ECO:0000259" key="8">
    <source>
        <dbReference type="Pfam" id="PF12240"/>
    </source>
</evidence>
<evidence type="ECO:0000256" key="4">
    <source>
        <dbReference type="ARBA" id="ARBA00022949"/>
    </source>
</evidence>
<evidence type="ECO:0000256" key="3">
    <source>
        <dbReference type="ARBA" id="ARBA00022553"/>
    </source>
</evidence>
<dbReference type="PRINTS" id="PR01807">
    <property type="entry name" value="ANGIOMOTIN"/>
</dbReference>
<dbReference type="InterPro" id="IPR009114">
    <property type="entry name" value="Angiomotin"/>
</dbReference>
<feature type="compositionally biased region" description="Low complexity" evidence="7">
    <location>
        <begin position="107"/>
        <end position="119"/>
    </location>
</feature>
<dbReference type="GO" id="GO:0031410">
    <property type="term" value="C:cytoplasmic vesicle"/>
    <property type="evidence" value="ECO:0007669"/>
    <property type="project" value="TreeGrafter"/>
</dbReference>
<dbReference type="GO" id="GO:0030334">
    <property type="term" value="P:regulation of cell migration"/>
    <property type="evidence" value="ECO:0007669"/>
    <property type="project" value="TreeGrafter"/>
</dbReference>
<accession>A0A6A4VSB5</accession>
<keyword evidence="4" id="KW-0965">Cell junction</keyword>
<dbReference type="OrthoDB" id="5974715at2759"/>
<proteinExistence type="inferred from homology"/>
<dbReference type="PANTHER" id="PTHR14826:SF14">
    <property type="entry name" value="ANGIOMOTIN_C DOMAIN-CONTAINING PROTEIN"/>
    <property type="match status" value="1"/>
</dbReference>
<feature type="compositionally biased region" description="Gly residues" evidence="7">
    <location>
        <begin position="156"/>
        <end position="165"/>
    </location>
</feature>
<evidence type="ECO:0000313" key="10">
    <source>
        <dbReference type="Proteomes" id="UP000440578"/>
    </source>
</evidence>
<name>A0A6A4VSB5_AMPAM</name>
<sequence>MDLGHPQRPPPSYNQAVALHPPGARTVSGSDTDVSTSAENLTHEEKYVLSHTERQDPQGEENLVKTALTGADFATPAGAMEWVKSVEKALKRPMGPPTGRPPPQYPRPGSAAAAAAVAATGQMPYSSLERLLGQRDGTGPAQVNGKETKPAAMGSGVTGTGGGGTMSDKSNSSSSSQLAPAEGSSTGYDAGGAASARADKSPLSRSQPDLNRNGAGDPLRPPAGQYREPPDYVAANAHEMMQILMLENSSLKQEIDMCQRKVAKLQKFARELEKLQSDYDDLVRTCQRREQLEYIARQKLTSEVRRATDLNNSLSSQLDTSKLDEDKKQTDRREVLIKQLVAQNKDLQAVKERQEIELTAQRATLQEQRQYIDILDTALSKAQENVVRVEKEHSERLQTQYVDRNTFVERVTQLQRALTSCHLAADRREAAHKKIRADLEREIAELKAAVAGKQGDDNGNSRQEELADLRQKLRDANERILMLETELAHCQQKFVDNTRESELMMERSLPPRLEPTPPPTHQLHQLTGSQSHASMEERVLGLEARLVEKDAMIRALQKHALEVPALMRNPHSRQSSLQSLAGMNSSYGMSQHGYSSSAYSSSSPVPRPPGSTNAGSMINMNRLHTVSSTPLSAEPRGAVSMASLSADISLLNSSLASASLVSTPPTTAATSAAVTAPTPAASAAPASTVGRTGGAASPASAIEAGASILQALQKDREVFPEHYWQV</sequence>
<dbReference type="InterPro" id="IPR024646">
    <property type="entry name" value="Angiomotin_C"/>
</dbReference>
<feature type="coiled-coil region" evidence="6">
    <location>
        <begin position="241"/>
        <end position="392"/>
    </location>
</feature>
<reference evidence="9 10" key="1">
    <citation type="submission" date="2019-07" db="EMBL/GenBank/DDBJ databases">
        <title>Draft genome assembly of a fouling barnacle, Amphibalanus amphitrite (Darwin, 1854): The first reference genome for Thecostraca.</title>
        <authorList>
            <person name="Kim W."/>
        </authorList>
    </citation>
    <scope>NUCLEOTIDE SEQUENCE [LARGE SCALE GENOMIC DNA]</scope>
    <source>
        <strain evidence="9">SNU_AA5</strain>
        <tissue evidence="9">Soma without cirri and trophi</tissue>
    </source>
</reference>
<evidence type="ECO:0000313" key="9">
    <source>
        <dbReference type="EMBL" id="KAF0292181.1"/>
    </source>
</evidence>
<dbReference type="GO" id="GO:0005886">
    <property type="term" value="C:plasma membrane"/>
    <property type="evidence" value="ECO:0007669"/>
    <property type="project" value="TreeGrafter"/>
</dbReference>
<dbReference type="InterPro" id="IPR051747">
    <property type="entry name" value="Angiomotin-like"/>
</dbReference>
<feature type="region of interest" description="Disordered" evidence="7">
    <location>
        <begin position="88"/>
        <end position="229"/>
    </location>
</feature>
<evidence type="ECO:0000256" key="2">
    <source>
        <dbReference type="ARBA" id="ARBA00010300"/>
    </source>
</evidence>
<feature type="domain" description="Angiomotin C-terminal" evidence="8">
    <location>
        <begin position="407"/>
        <end position="504"/>
    </location>
</feature>
<comment type="caution">
    <text evidence="9">The sequence shown here is derived from an EMBL/GenBank/DDBJ whole genome shotgun (WGS) entry which is preliminary data.</text>
</comment>
<feature type="region of interest" description="Disordered" evidence="7">
    <location>
        <begin position="591"/>
        <end position="617"/>
    </location>
</feature>
<evidence type="ECO:0000256" key="7">
    <source>
        <dbReference type="SAM" id="MobiDB-lite"/>
    </source>
</evidence>
<feature type="compositionally biased region" description="Pro residues" evidence="7">
    <location>
        <begin position="94"/>
        <end position="106"/>
    </location>
</feature>
<keyword evidence="10" id="KW-1185">Reference proteome</keyword>
<evidence type="ECO:0000256" key="6">
    <source>
        <dbReference type="SAM" id="Coils"/>
    </source>
</evidence>
<dbReference type="PANTHER" id="PTHR14826">
    <property type="entry name" value="ANGIOMOTIN"/>
    <property type="match status" value="1"/>
</dbReference>
<keyword evidence="5 6" id="KW-0175">Coiled coil</keyword>
<dbReference type="GO" id="GO:0005923">
    <property type="term" value="C:bicellular tight junction"/>
    <property type="evidence" value="ECO:0007669"/>
    <property type="project" value="TreeGrafter"/>
</dbReference>
<dbReference type="GO" id="GO:0030036">
    <property type="term" value="P:actin cytoskeleton organization"/>
    <property type="evidence" value="ECO:0007669"/>
    <property type="project" value="TreeGrafter"/>
</dbReference>
<feature type="compositionally biased region" description="Low complexity" evidence="7">
    <location>
        <begin position="167"/>
        <end position="185"/>
    </location>
</feature>
<feature type="compositionally biased region" description="Polar residues" evidence="7">
    <location>
        <begin position="522"/>
        <end position="531"/>
    </location>
</feature>
<dbReference type="Proteomes" id="UP000440578">
    <property type="component" value="Unassembled WGS sequence"/>
</dbReference>
<dbReference type="Pfam" id="PF12240">
    <property type="entry name" value="Angiomotin_C"/>
    <property type="match status" value="1"/>
</dbReference>
<feature type="coiled-coil region" evidence="6">
    <location>
        <begin position="429"/>
        <end position="493"/>
    </location>
</feature>
<keyword evidence="3" id="KW-0597">Phosphoprotein</keyword>
<feature type="region of interest" description="Disordered" evidence="7">
    <location>
        <begin position="1"/>
        <end position="38"/>
    </location>
</feature>
<dbReference type="AlphaFoldDB" id="A0A6A4VSB5"/>
<comment type="similarity">
    <text evidence="2">Belongs to the angiomotin family.</text>
</comment>
<feature type="compositionally biased region" description="Low complexity" evidence="7">
    <location>
        <begin position="26"/>
        <end position="37"/>
    </location>
</feature>
<gene>
    <name evidence="9" type="primary">Amot_1</name>
    <name evidence="9" type="ORF">FJT64_001054</name>
</gene>
<feature type="region of interest" description="Disordered" evidence="7">
    <location>
        <begin position="512"/>
        <end position="531"/>
    </location>
</feature>